<dbReference type="PANTHER" id="PTHR41390:SF1">
    <property type="entry name" value="NADH-UBIQUINONE OXIDOREDUCTASE 213 KDA SUBUNIT"/>
    <property type="match status" value="1"/>
</dbReference>
<feature type="region of interest" description="Disordered" evidence="1">
    <location>
        <begin position="1"/>
        <end position="46"/>
    </location>
</feature>
<evidence type="ECO:0000313" key="2">
    <source>
        <dbReference type="EMBL" id="KAK3322230.1"/>
    </source>
</evidence>
<name>A0AAE0IC57_9PEZI</name>
<dbReference type="PANTHER" id="PTHR41390">
    <property type="entry name" value="CHROMOSOME 7, WHOLE GENOME SHOTGUN SEQUENCE"/>
    <property type="match status" value="1"/>
</dbReference>
<organism evidence="2 3">
    <name type="scientific">Apodospora peruviana</name>
    <dbReference type="NCBI Taxonomy" id="516989"/>
    <lineage>
        <taxon>Eukaryota</taxon>
        <taxon>Fungi</taxon>
        <taxon>Dikarya</taxon>
        <taxon>Ascomycota</taxon>
        <taxon>Pezizomycotina</taxon>
        <taxon>Sordariomycetes</taxon>
        <taxon>Sordariomycetidae</taxon>
        <taxon>Sordariales</taxon>
        <taxon>Lasiosphaeriaceae</taxon>
        <taxon>Apodospora</taxon>
    </lineage>
</organism>
<reference evidence="2" key="1">
    <citation type="journal article" date="2023" name="Mol. Phylogenet. Evol.">
        <title>Genome-scale phylogeny and comparative genomics of the fungal order Sordariales.</title>
        <authorList>
            <person name="Hensen N."/>
            <person name="Bonometti L."/>
            <person name="Westerberg I."/>
            <person name="Brannstrom I.O."/>
            <person name="Guillou S."/>
            <person name="Cros-Aarteil S."/>
            <person name="Calhoun S."/>
            <person name="Haridas S."/>
            <person name="Kuo A."/>
            <person name="Mondo S."/>
            <person name="Pangilinan J."/>
            <person name="Riley R."/>
            <person name="LaButti K."/>
            <person name="Andreopoulos B."/>
            <person name="Lipzen A."/>
            <person name="Chen C."/>
            <person name="Yan M."/>
            <person name="Daum C."/>
            <person name="Ng V."/>
            <person name="Clum A."/>
            <person name="Steindorff A."/>
            <person name="Ohm R.A."/>
            <person name="Martin F."/>
            <person name="Silar P."/>
            <person name="Natvig D.O."/>
            <person name="Lalanne C."/>
            <person name="Gautier V."/>
            <person name="Ament-Velasquez S.L."/>
            <person name="Kruys A."/>
            <person name="Hutchinson M.I."/>
            <person name="Powell A.J."/>
            <person name="Barry K."/>
            <person name="Miller A.N."/>
            <person name="Grigoriev I.V."/>
            <person name="Debuchy R."/>
            <person name="Gladieux P."/>
            <person name="Hiltunen Thoren M."/>
            <person name="Johannesson H."/>
        </authorList>
    </citation>
    <scope>NUCLEOTIDE SEQUENCE</scope>
    <source>
        <strain evidence="2">CBS 118394</strain>
    </source>
</reference>
<feature type="compositionally biased region" description="Basic and acidic residues" evidence="1">
    <location>
        <begin position="1"/>
        <end position="12"/>
    </location>
</feature>
<dbReference type="EMBL" id="JAUEDM010000003">
    <property type="protein sequence ID" value="KAK3322230.1"/>
    <property type="molecule type" value="Genomic_DNA"/>
</dbReference>
<evidence type="ECO:0000256" key="1">
    <source>
        <dbReference type="SAM" id="MobiDB-lite"/>
    </source>
</evidence>
<dbReference type="AlphaFoldDB" id="A0AAE0IC57"/>
<reference evidence="2" key="2">
    <citation type="submission" date="2023-06" db="EMBL/GenBank/DDBJ databases">
        <authorList>
            <consortium name="Lawrence Berkeley National Laboratory"/>
            <person name="Haridas S."/>
            <person name="Hensen N."/>
            <person name="Bonometti L."/>
            <person name="Westerberg I."/>
            <person name="Brannstrom I.O."/>
            <person name="Guillou S."/>
            <person name="Cros-Aarteil S."/>
            <person name="Calhoun S."/>
            <person name="Kuo A."/>
            <person name="Mondo S."/>
            <person name="Pangilinan J."/>
            <person name="Riley R."/>
            <person name="Labutti K."/>
            <person name="Andreopoulos B."/>
            <person name="Lipzen A."/>
            <person name="Chen C."/>
            <person name="Yanf M."/>
            <person name="Daum C."/>
            <person name="Ng V."/>
            <person name="Clum A."/>
            <person name="Steindorff A."/>
            <person name="Ohm R."/>
            <person name="Martin F."/>
            <person name="Silar P."/>
            <person name="Natvig D."/>
            <person name="Lalanne C."/>
            <person name="Gautier V."/>
            <person name="Ament-Velasquez S.L."/>
            <person name="Kruys A."/>
            <person name="Hutchinson M.I."/>
            <person name="Powell A.J."/>
            <person name="Barry K."/>
            <person name="Miller A.N."/>
            <person name="Grigoriev I.V."/>
            <person name="Debuchy R."/>
            <person name="Gladieux P."/>
            <person name="Thoren M.H."/>
            <person name="Johannesson H."/>
        </authorList>
    </citation>
    <scope>NUCLEOTIDE SEQUENCE</scope>
    <source>
        <strain evidence="2">CBS 118394</strain>
    </source>
</reference>
<gene>
    <name evidence="2" type="ORF">B0H66DRAFT_195294</name>
</gene>
<evidence type="ECO:0000313" key="3">
    <source>
        <dbReference type="Proteomes" id="UP001283341"/>
    </source>
</evidence>
<protein>
    <submittedName>
        <fullName evidence="2">Uncharacterized protein</fullName>
    </submittedName>
</protein>
<keyword evidence="3" id="KW-1185">Reference proteome</keyword>
<sequence length="253" mass="26969">MKKIVLEDERFKVPRPSGQGEEKPPTSSSQQPAVEGQQQEDVHSGPARLLPPELMGIIVPSLQMGAAGGALGLFVGATAGIVRTSTPVLFSLVTGGQWFALSSSYYAARQVSLQALRGNQEHQPADKVKASTIAGGFAGMVGGLIRGPRNVLPGTVLFALFGAGGQKMANAYYARKSSAPEEQQPGGFLERVLSSKWSPVTPLSDQQYAEMLEEKLLRVEAELSIVDDYIKEIRAEATNKPDKDSSEASKPTS</sequence>
<proteinExistence type="predicted"/>
<feature type="compositionally biased region" description="Polar residues" evidence="1">
    <location>
        <begin position="25"/>
        <end position="39"/>
    </location>
</feature>
<accession>A0AAE0IC57</accession>
<dbReference type="Proteomes" id="UP001283341">
    <property type="component" value="Unassembled WGS sequence"/>
</dbReference>
<comment type="caution">
    <text evidence="2">The sequence shown here is derived from an EMBL/GenBank/DDBJ whole genome shotgun (WGS) entry which is preliminary data.</text>
</comment>